<evidence type="ECO:0000313" key="8">
    <source>
        <dbReference type="EMBL" id="CCC90189.1"/>
    </source>
</evidence>
<reference evidence="8" key="1">
    <citation type="journal article" date="2012" name="Proc. Natl. Acad. Sci. U.S.A.">
        <title>Antigenic diversity is generated by distinct evolutionary mechanisms in African trypanosome species.</title>
        <authorList>
            <person name="Jackson A.P."/>
            <person name="Berry A."/>
            <person name="Aslett M."/>
            <person name="Allison H.C."/>
            <person name="Burton P."/>
            <person name="Vavrova-Anderson J."/>
            <person name="Brown R."/>
            <person name="Browne H."/>
            <person name="Corton N."/>
            <person name="Hauser H."/>
            <person name="Gamble J."/>
            <person name="Gilderthorp R."/>
            <person name="Marcello L."/>
            <person name="McQuillan J."/>
            <person name="Otto T.D."/>
            <person name="Quail M.A."/>
            <person name="Sanders M.J."/>
            <person name="van Tonder A."/>
            <person name="Ginger M.L."/>
            <person name="Field M.C."/>
            <person name="Barry J.D."/>
            <person name="Hertz-Fowler C."/>
            <person name="Berriman M."/>
        </authorList>
    </citation>
    <scope>NUCLEOTIDE SEQUENCE</scope>
    <source>
        <strain evidence="8">IL3000</strain>
    </source>
</reference>
<dbReference type="PROSITE" id="PS00690">
    <property type="entry name" value="DEAH_ATP_HELICASE"/>
    <property type="match status" value="1"/>
</dbReference>
<dbReference type="InterPro" id="IPR014001">
    <property type="entry name" value="Helicase_ATP-bd"/>
</dbReference>
<evidence type="ECO:0000256" key="3">
    <source>
        <dbReference type="ARBA" id="ARBA00022801"/>
    </source>
</evidence>
<dbReference type="Pfam" id="PF04408">
    <property type="entry name" value="WHD_HA2"/>
    <property type="match status" value="1"/>
</dbReference>
<dbReference type="CDD" id="cd18791">
    <property type="entry name" value="SF2_C_RHA"/>
    <property type="match status" value="1"/>
</dbReference>
<dbReference type="Gene3D" id="3.40.50.300">
    <property type="entry name" value="P-loop containing nucleotide triphosphate hydrolases"/>
    <property type="match status" value="2"/>
</dbReference>
<dbReference type="InterPro" id="IPR002464">
    <property type="entry name" value="DNA/RNA_helicase_DEAH_CS"/>
</dbReference>
<feature type="domain" description="Helicase ATP-binding" evidence="6">
    <location>
        <begin position="1"/>
        <end position="72"/>
    </location>
</feature>
<protein>
    <recommendedName>
        <fullName evidence="1">RNA helicase</fullName>
        <ecNumber evidence="1">3.6.4.13</ecNumber>
    </recommendedName>
</protein>
<dbReference type="GO" id="GO:0016787">
    <property type="term" value="F:hydrolase activity"/>
    <property type="evidence" value="ECO:0007669"/>
    <property type="project" value="UniProtKB-KW"/>
</dbReference>
<dbReference type="InterPro" id="IPR048333">
    <property type="entry name" value="HA2_WH"/>
</dbReference>
<evidence type="ECO:0000256" key="1">
    <source>
        <dbReference type="ARBA" id="ARBA00012552"/>
    </source>
</evidence>
<feature type="region of interest" description="Disordered" evidence="5">
    <location>
        <begin position="762"/>
        <end position="784"/>
    </location>
</feature>
<dbReference type="GO" id="GO:0003723">
    <property type="term" value="F:RNA binding"/>
    <property type="evidence" value="ECO:0007669"/>
    <property type="project" value="TreeGrafter"/>
</dbReference>
<dbReference type="Gene3D" id="1.20.120.1080">
    <property type="match status" value="1"/>
</dbReference>
<dbReference type="InterPro" id="IPR001650">
    <property type="entry name" value="Helicase_C-like"/>
</dbReference>
<dbReference type="EMBL" id="HE575317">
    <property type="protein sequence ID" value="CCC90189.1"/>
    <property type="molecule type" value="Genomic_DNA"/>
</dbReference>
<dbReference type="PANTHER" id="PTHR18934">
    <property type="entry name" value="ATP-DEPENDENT RNA HELICASE"/>
    <property type="match status" value="1"/>
</dbReference>
<dbReference type="Pfam" id="PF00271">
    <property type="entry name" value="Helicase_C"/>
    <property type="match status" value="1"/>
</dbReference>
<dbReference type="FunFam" id="3.40.50.300:FF:002676">
    <property type="entry name" value="ATP-dependent DEAH-box RNA helicase, putative"/>
    <property type="match status" value="1"/>
</dbReference>
<name>G0ULD4_TRYCI</name>
<dbReference type="PROSITE" id="PS51192">
    <property type="entry name" value="HELICASE_ATP_BIND_1"/>
    <property type="match status" value="1"/>
</dbReference>
<proteinExistence type="predicted"/>
<dbReference type="GO" id="GO:0003724">
    <property type="term" value="F:RNA helicase activity"/>
    <property type="evidence" value="ECO:0007669"/>
    <property type="project" value="UniProtKB-EC"/>
</dbReference>
<dbReference type="EC" id="3.6.4.13" evidence="1"/>
<keyword evidence="3" id="KW-0378">Hydrolase</keyword>
<dbReference type="SMART" id="SM00847">
    <property type="entry name" value="HA2"/>
    <property type="match status" value="1"/>
</dbReference>
<dbReference type="PANTHER" id="PTHR18934:SF235">
    <property type="entry name" value="DEAH-BOX RNA HELICASE, PUTATIVE-RELATED"/>
    <property type="match status" value="1"/>
</dbReference>
<dbReference type="SMART" id="SM00490">
    <property type="entry name" value="HELICc"/>
    <property type="match status" value="1"/>
</dbReference>
<dbReference type="SUPFAM" id="SSF52540">
    <property type="entry name" value="P-loop containing nucleoside triphosphate hydrolases"/>
    <property type="match status" value="2"/>
</dbReference>
<evidence type="ECO:0000256" key="5">
    <source>
        <dbReference type="SAM" id="MobiDB-lite"/>
    </source>
</evidence>
<accession>G0ULD4</accession>
<dbReference type="CDD" id="cd17917">
    <property type="entry name" value="DEXHc_RHA-like"/>
    <property type="match status" value="1"/>
</dbReference>
<keyword evidence="4" id="KW-0067">ATP-binding</keyword>
<sequence length="784" mass="86981">MLIGMPTLNKVSHLIIDEVHERDINCDVLLALVKDLLESGKNPRLKVILMSATMQSATFASYFGQAPVIKVEGAVYPVEVRYLEDVAALLQKDEGHCQPYYSSMFDCLTATSSGIVSNTGGSRGRAGFHGKKWFLTSPQKTDYRLIAELIDRSVTVDLRNDVVGKSILVFLPGWKELVAAKQTIESLRSQWRYHIILLHSAVDAAKQRECFDQAPDGKVKVVLATNIAESGITIDDAAVVIDTGLIKQTTWTSRTAGVQNYQDKTSNQLLSSSSSAASYATQLALQYASQANCTQRKGRAGRTQRGVCYRLFTRGTWDALPAFQQAEIHRVPLSQVLLKLLALGHEKPKEKLRTFIEPPAEKNVENSFRQLQSLGAVTADERLTPLGLYLSHLPCEPTIAKMIMMGAVLRCLDSTLTMAATGDISPFISSREVSLEVRQRRHALAMGSQSDHVSVLNAYNAFCARRGDFNFARENFLNMSNMKLISRYKQQYRDILQRSGFIRNTELRSLDFSDDCGKLSGESSRSLYVDGGPLSSDASDVALVKACLCAALFPNVAVLDPTPLLQQQRTTAKTLVMRTPTRTAISPSKDSACRKAGPPRAHGIATSQEIFQDEPTREAPSMFYIYQSIFALKESREEFLTQVSSVSLWALLLFGVGEADMSYDGVVPLCVVGDWIGINIDQESYEALLKLRTILHMCVWRKYKHPENSQNNQTLEELRHICKKILKSPPNDREQHINRLVDTGCILSPCETQDLPNNTREVVDDDGSDGNFAESGCAEAWETS</sequence>
<evidence type="ECO:0000259" key="7">
    <source>
        <dbReference type="PROSITE" id="PS51194"/>
    </source>
</evidence>
<dbReference type="AlphaFoldDB" id="G0ULD4"/>
<dbReference type="InterPro" id="IPR007502">
    <property type="entry name" value="Helicase-assoc_dom"/>
</dbReference>
<gene>
    <name evidence="8" type="ORF">TCIL3000_4_2820</name>
</gene>
<dbReference type="InterPro" id="IPR027417">
    <property type="entry name" value="P-loop_NTPase"/>
</dbReference>
<evidence type="ECO:0000259" key="6">
    <source>
        <dbReference type="PROSITE" id="PS51192"/>
    </source>
</evidence>
<evidence type="ECO:0000256" key="4">
    <source>
        <dbReference type="ARBA" id="ARBA00022840"/>
    </source>
</evidence>
<keyword evidence="2" id="KW-0547">Nucleotide-binding</keyword>
<evidence type="ECO:0000256" key="2">
    <source>
        <dbReference type="ARBA" id="ARBA00022741"/>
    </source>
</evidence>
<dbReference type="VEuPathDB" id="TriTrypDB:TcIL3000_4_2820"/>
<dbReference type="PROSITE" id="PS51194">
    <property type="entry name" value="HELICASE_CTER"/>
    <property type="match status" value="1"/>
</dbReference>
<organism evidence="8">
    <name type="scientific">Trypanosoma congolense (strain IL3000)</name>
    <dbReference type="NCBI Taxonomy" id="1068625"/>
    <lineage>
        <taxon>Eukaryota</taxon>
        <taxon>Discoba</taxon>
        <taxon>Euglenozoa</taxon>
        <taxon>Kinetoplastea</taxon>
        <taxon>Metakinetoplastina</taxon>
        <taxon>Trypanosomatida</taxon>
        <taxon>Trypanosomatidae</taxon>
        <taxon>Trypanosoma</taxon>
        <taxon>Nannomonas</taxon>
    </lineage>
</organism>
<dbReference type="GO" id="GO:0005524">
    <property type="term" value="F:ATP binding"/>
    <property type="evidence" value="ECO:0007669"/>
    <property type="project" value="UniProtKB-KW"/>
</dbReference>
<feature type="domain" description="Helicase C-terminal" evidence="7">
    <location>
        <begin position="155"/>
        <end position="344"/>
    </location>
</feature>